<dbReference type="Proteomes" id="UP001312865">
    <property type="component" value="Unassembled WGS sequence"/>
</dbReference>
<feature type="domain" description="SHOCT" evidence="1">
    <location>
        <begin position="23"/>
        <end position="49"/>
    </location>
</feature>
<organism evidence="2 3">
    <name type="scientific">Bacillus spongiae</name>
    <dbReference type="NCBI Taxonomy" id="2683610"/>
    <lineage>
        <taxon>Bacteria</taxon>
        <taxon>Bacillati</taxon>
        <taxon>Bacillota</taxon>
        <taxon>Bacilli</taxon>
        <taxon>Bacillales</taxon>
        <taxon>Bacillaceae</taxon>
        <taxon>Bacillus</taxon>
    </lineage>
</organism>
<protein>
    <submittedName>
        <fullName evidence="2">SHOCT domain-containing protein</fullName>
    </submittedName>
</protein>
<dbReference type="EMBL" id="JBBAXC010000009">
    <property type="protein sequence ID" value="MEI5907827.1"/>
    <property type="molecule type" value="Genomic_DNA"/>
</dbReference>
<name>A0ABU8HFA1_9BACI</name>
<proteinExistence type="predicted"/>
<dbReference type="InterPro" id="IPR018649">
    <property type="entry name" value="SHOCT"/>
</dbReference>
<keyword evidence="3" id="KW-1185">Reference proteome</keyword>
<dbReference type="Pfam" id="PF09851">
    <property type="entry name" value="SHOCT"/>
    <property type="match status" value="1"/>
</dbReference>
<evidence type="ECO:0000313" key="3">
    <source>
        <dbReference type="Proteomes" id="UP001312865"/>
    </source>
</evidence>
<reference evidence="2 3" key="1">
    <citation type="journal article" date="2018" name="J. Microbiol.">
        <title>Bacillus spongiae sp. nov., isolated from sponge of Jeju Island.</title>
        <authorList>
            <person name="Lee G.E."/>
            <person name="Im W.T."/>
            <person name="Park J.S."/>
        </authorList>
    </citation>
    <scope>NUCLEOTIDE SEQUENCE [LARGE SCALE GENOMIC DNA]</scope>
    <source>
        <strain evidence="2 3">135PIL107-10</strain>
    </source>
</reference>
<accession>A0ABU8HFA1</accession>
<comment type="caution">
    <text evidence="2">The sequence shown here is derived from an EMBL/GenBank/DDBJ whole genome shotgun (WGS) entry which is preliminary data.</text>
</comment>
<dbReference type="RefSeq" id="WP_336587264.1">
    <property type="nucleotide sequence ID" value="NZ_JBBAXC010000009.1"/>
</dbReference>
<evidence type="ECO:0000259" key="1">
    <source>
        <dbReference type="Pfam" id="PF09851"/>
    </source>
</evidence>
<gene>
    <name evidence="2" type="ORF">WAK64_12260</name>
</gene>
<sequence>MLNNIGKGKSAASAATPLDTASKIKRFAELRDSGIISEEEFNTKKKQLLGI</sequence>
<evidence type="ECO:0000313" key="2">
    <source>
        <dbReference type="EMBL" id="MEI5907827.1"/>
    </source>
</evidence>